<dbReference type="AlphaFoldDB" id="A0AB94IM47"/>
<evidence type="ECO:0000313" key="1">
    <source>
        <dbReference type="EMBL" id="ETI68136.1"/>
    </source>
</evidence>
<reference evidence="1 2" key="1">
    <citation type="journal article" date="2014" name="Environ. Microbiol.">
        <title>The nitrate-ammonifying and nosZ-carrying bacterium Bacillus vireti is a potent source and sink for nitric and nitrous oxide under high nitrate conditions.</title>
        <authorList>
            <person name="Mania D."/>
            <person name="Heylen K."/>
            <person name="van Spanning R.J."/>
            <person name="Frostegard A."/>
        </authorList>
    </citation>
    <scope>NUCLEOTIDE SEQUENCE [LARGE SCALE GENOMIC DNA]</scope>
    <source>
        <strain evidence="1 2">LMG 21834</strain>
    </source>
</reference>
<evidence type="ECO:0008006" key="3">
    <source>
        <dbReference type="Google" id="ProtNLM"/>
    </source>
</evidence>
<gene>
    <name evidence="1" type="ORF">BAVI_14074</name>
</gene>
<accession>A0AB94IM47</accession>
<dbReference type="Proteomes" id="UP000018877">
    <property type="component" value="Unassembled WGS sequence"/>
</dbReference>
<dbReference type="Gene3D" id="3.40.50.300">
    <property type="entry name" value="P-loop containing nucleotide triphosphate hydrolases"/>
    <property type="match status" value="1"/>
</dbReference>
<protein>
    <recommendedName>
        <fullName evidence="3">DNA packaging protein</fullName>
    </recommendedName>
</protein>
<dbReference type="Pfam" id="PF03237">
    <property type="entry name" value="Terminase_6N"/>
    <property type="match status" value="1"/>
</dbReference>
<name>A0AB94IM47_9BACI</name>
<dbReference type="Gene3D" id="3.30.420.240">
    <property type="match status" value="1"/>
</dbReference>
<organism evidence="1 2">
    <name type="scientific">Neobacillus vireti LMG 21834</name>
    <dbReference type="NCBI Taxonomy" id="1131730"/>
    <lineage>
        <taxon>Bacteria</taxon>
        <taxon>Bacillati</taxon>
        <taxon>Bacillota</taxon>
        <taxon>Bacilli</taxon>
        <taxon>Bacillales</taxon>
        <taxon>Bacillaceae</taxon>
        <taxon>Neobacillus</taxon>
    </lineage>
</organism>
<comment type="caution">
    <text evidence="1">The sequence shown here is derived from an EMBL/GenBank/DDBJ whole genome shotgun (WGS) entry which is preliminary data.</text>
</comment>
<keyword evidence="2" id="KW-1185">Reference proteome</keyword>
<sequence>MAPFCIGGEIVAVKNKNNNALQKVMSDFRLFAKNFIKIIDNNGESIPFVLNPEQENFTEEMTKYNIILKGRQIGFTTWSLSFMLYSAITKPDTSYLMMTHHNKVTQSLLRRINKMYQFLPHEKYPSLFPKKLISNRDEIYFENGSRIQMATAGGEDSISGNTFELIHLSEMAKYPNEAQEEIIATSIPALAKNPNSKIIIESTAMGYNVYQEMFMKAFRGKESVWKAHFYSWLAKAYSNQFRHSFDEAEEWFKLHNKGARMSSKDLEHDEKELHKKYGASFRQLMFRRYYVETNSLEKFQREFPTTPDEAFQTSNVAVFDTKKINERLQNVIPPLTTNVVYDELPDILKPYINKSLFIFHLPKRGIKHYGGVDVASGTGGDNDNSTISIFNADGQEMASFYANDIPVYEFAKIVNSLGRFFNYAFLCVERNSYGLPLLEKLRKEYNYMNLLKQKVFDQKGKKKLQLGFMTTNVTKPIIINDLKENFELGMINIECVETLEEMKIFQENKGKMGNKKGANLHDDLVISVAMMCQAMKQSKYYVDI</sequence>
<evidence type="ECO:0000313" key="2">
    <source>
        <dbReference type="Proteomes" id="UP000018877"/>
    </source>
</evidence>
<dbReference type="InterPro" id="IPR027417">
    <property type="entry name" value="P-loop_NTPase"/>
</dbReference>
<dbReference type="EMBL" id="ALAN01000076">
    <property type="protein sequence ID" value="ETI68136.1"/>
    <property type="molecule type" value="Genomic_DNA"/>
</dbReference>
<proteinExistence type="predicted"/>